<organism evidence="1">
    <name type="scientific">Myoviridae sp. ctByu2</name>
    <dbReference type="NCBI Taxonomy" id="2827668"/>
    <lineage>
        <taxon>Viruses</taxon>
        <taxon>Duplodnaviria</taxon>
        <taxon>Heunggongvirae</taxon>
        <taxon>Uroviricota</taxon>
        <taxon>Caudoviricetes</taxon>
    </lineage>
</organism>
<protein>
    <submittedName>
        <fullName evidence="1">Uncharacterized protein</fullName>
    </submittedName>
</protein>
<accession>A0A8S5S9G2</accession>
<proteinExistence type="predicted"/>
<dbReference type="EMBL" id="BK032557">
    <property type="protein sequence ID" value="DAF47593.1"/>
    <property type="molecule type" value="Genomic_DNA"/>
</dbReference>
<reference evidence="1" key="1">
    <citation type="journal article" date="2021" name="Proc. Natl. Acad. Sci. U.S.A.">
        <title>A Catalog of Tens of Thousands of Viruses from Human Metagenomes Reveals Hidden Associations with Chronic Diseases.</title>
        <authorList>
            <person name="Tisza M.J."/>
            <person name="Buck C.B."/>
        </authorList>
    </citation>
    <scope>NUCLEOTIDE SEQUENCE</scope>
    <source>
        <strain evidence="1">CtByu2</strain>
    </source>
</reference>
<sequence length="69" mass="8255">MVKFYRYIDGYRIKKQQHGLFKVIEYSSLVDGTSLRKRTLFKDLTISDAEDHVYKLETKNANRLKRNIT</sequence>
<evidence type="ECO:0000313" key="1">
    <source>
        <dbReference type="EMBL" id="DAF47593.1"/>
    </source>
</evidence>
<name>A0A8S5S9G2_9CAUD</name>